<dbReference type="EMBL" id="CAFBPU010000030">
    <property type="protein sequence ID" value="CAB5035306.1"/>
    <property type="molecule type" value="Genomic_DNA"/>
</dbReference>
<feature type="transmembrane region" description="Helical" evidence="2">
    <location>
        <begin position="63"/>
        <end position="96"/>
    </location>
</feature>
<evidence type="ECO:0000256" key="2">
    <source>
        <dbReference type="SAM" id="Phobius"/>
    </source>
</evidence>
<evidence type="ECO:0000256" key="1">
    <source>
        <dbReference type="SAM" id="MobiDB-lite"/>
    </source>
</evidence>
<dbReference type="AlphaFoldDB" id="A0A6J7KGN0"/>
<feature type="region of interest" description="Disordered" evidence="1">
    <location>
        <begin position="114"/>
        <end position="138"/>
    </location>
</feature>
<accession>A0A6J7KGN0</accession>
<reference evidence="4" key="1">
    <citation type="submission" date="2020-05" db="EMBL/GenBank/DDBJ databases">
        <authorList>
            <person name="Chiriac C."/>
            <person name="Salcher M."/>
            <person name="Ghai R."/>
            <person name="Kavagutti S V."/>
        </authorList>
    </citation>
    <scope>NUCLEOTIDE SEQUENCE</scope>
</reference>
<sequence>MKVLPPAILFFEAVVIALAIPVAVAAAGRGAGAAWTLAALAVLLFLAAGMARRPSGVRAGWVLQAAVIAAGLIVPAMLALGLVFFAVWVVAVIYGTKADRFAARNKALVAAGEVPPGPSSAGVVDDLTSPHVDPPGDR</sequence>
<dbReference type="InterPro" id="IPR025327">
    <property type="entry name" value="DUF4233"/>
</dbReference>
<dbReference type="EMBL" id="CAFBIZ010000049">
    <property type="protein sequence ID" value="CAB4848002.1"/>
    <property type="molecule type" value="Genomic_DNA"/>
</dbReference>
<evidence type="ECO:0000313" key="5">
    <source>
        <dbReference type="EMBL" id="CAB5035306.1"/>
    </source>
</evidence>
<organism evidence="4">
    <name type="scientific">freshwater metagenome</name>
    <dbReference type="NCBI Taxonomy" id="449393"/>
    <lineage>
        <taxon>unclassified sequences</taxon>
        <taxon>metagenomes</taxon>
        <taxon>ecological metagenomes</taxon>
    </lineage>
</organism>
<keyword evidence="2" id="KW-1133">Transmembrane helix</keyword>
<evidence type="ECO:0000313" key="4">
    <source>
        <dbReference type="EMBL" id="CAB4954707.1"/>
    </source>
</evidence>
<proteinExistence type="predicted"/>
<keyword evidence="2" id="KW-0812">Transmembrane</keyword>
<feature type="transmembrane region" description="Helical" evidence="2">
    <location>
        <begin position="6"/>
        <end position="26"/>
    </location>
</feature>
<protein>
    <submittedName>
        <fullName evidence="4">Unannotated protein</fullName>
    </submittedName>
</protein>
<keyword evidence="2" id="KW-0472">Membrane</keyword>
<name>A0A6J7KGN0_9ZZZZ</name>
<feature type="transmembrane region" description="Helical" evidence="2">
    <location>
        <begin position="33"/>
        <end position="51"/>
    </location>
</feature>
<gene>
    <name evidence="3" type="ORF">UFOPK3268_00535</name>
    <name evidence="4" type="ORF">UFOPK3752_01888</name>
    <name evidence="5" type="ORF">UFOPK4150_01474</name>
</gene>
<dbReference type="EMBL" id="CAFBND010000101">
    <property type="protein sequence ID" value="CAB4954707.1"/>
    <property type="molecule type" value="Genomic_DNA"/>
</dbReference>
<dbReference type="Pfam" id="PF14017">
    <property type="entry name" value="DUF4233"/>
    <property type="match status" value="1"/>
</dbReference>
<evidence type="ECO:0000313" key="3">
    <source>
        <dbReference type="EMBL" id="CAB4848002.1"/>
    </source>
</evidence>